<organism evidence="20 21">
    <name type="scientific">Paenibacillus dendrobii</name>
    <dbReference type="NCBI Taxonomy" id="2691084"/>
    <lineage>
        <taxon>Bacteria</taxon>
        <taxon>Bacillati</taxon>
        <taxon>Bacillota</taxon>
        <taxon>Bacilli</taxon>
        <taxon>Bacillales</taxon>
        <taxon>Paenibacillaceae</taxon>
        <taxon>Paenibacillus</taxon>
    </lineage>
</organism>
<comment type="catalytic activity">
    <reaction evidence="1">
        <text>ATP + protein L-histidine = ADP + protein N-phospho-L-histidine.</text>
        <dbReference type="EC" id="2.7.13.3"/>
    </reaction>
</comment>
<evidence type="ECO:0000256" key="14">
    <source>
        <dbReference type="PROSITE-ProRule" id="PRU00169"/>
    </source>
</evidence>
<evidence type="ECO:0000256" key="7">
    <source>
        <dbReference type="ARBA" id="ARBA00022679"/>
    </source>
</evidence>
<dbReference type="Gene3D" id="3.40.50.2300">
    <property type="match status" value="1"/>
</dbReference>
<comment type="similarity">
    <text evidence="3">In the N-terminal section; belongs to the phytochrome family.</text>
</comment>
<dbReference type="PROSITE" id="PS50110">
    <property type="entry name" value="RESPONSE_REGULATORY"/>
    <property type="match status" value="1"/>
</dbReference>
<dbReference type="PANTHER" id="PTHR45339:SF1">
    <property type="entry name" value="HYBRID SIGNAL TRANSDUCTION HISTIDINE KINASE J"/>
    <property type="match status" value="1"/>
</dbReference>
<feature type="domain" description="Response regulatory" evidence="18">
    <location>
        <begin position="800"/>
        <end position="917"/>
    </location>
</feature>
<name>A0A7X3IGX2_9BACL</name>
<evidence type="ECO:0000259" key="17">
    <source>
        <dbReference type="PROSITE" id="PS50109"/>
    </source>
</evidence>
<dbReference type="GO" id="GO:0000155">
    <property type="term" value="F:phosphorelay sensor kinase activity"/>
    <property type="evidence" value="ECO:0007669"/>
    <property type="project" value="InterPro"/>
</dbReference>
<dbReference type="SUPFAM" id="SSF55874">
    <property type="entry name" value="ATPase domain of HSP90 chaperone/DNA topoisomerase II/histidine kinase"/>
    <property type="match status" value="1"/>
</dbReference>
<feature type="domain" description="Histidine kinase" evidence="17">
    <location>
        <begin position="506"/>
        <end position="736"/>
    </location>
</feature>
<dbReference type="EMBL" id="WUBI01000001">
    <property type="protein sequence ID" value="MWV43256.1"/>
    <property type="molecule type" value="Genomic_DNA"/>
</dbReference>
<dbReference type="Gene3D" id="3.30.450.40">
    <property type="match status" value="1"/>
</dbReference>
<dbReference type="Proteomes" id="UP000460318">
    <property type="component" value="Unassembled WGS sequence"/>
</dbReference>
<dbReference type="InterPro" id="IPR036097">
    <property type="entry name" value="HisK_dim/P_sf"/>
</dbReference>
<dbReference type="Pfam" id="PF00072">
    <property type="entry name" value="Response_reg"/>
    <property type="match status" value="1"/>
</dbReference>
<dbReference type="FunFam" id="3.30.565.10:FF:000010">
    <property type="entry name" value="Sensor histidine kinase RcsC"/>
    <property type="match status" value="1"/>
</dbReference>
<comment type="caution">
    <text evidence="20">The sequence shown here is derived from an EMBL/GenBank/DDBJ whole genome shotgun (WGS) entry which is preliminary data.</text>
</comment>
<dbReference type="InterPro" id="IPR011006">
    <property type="entry name" value="CheY-like_superfamily"/>
</dbReference>
<keyword evidence="6 14" id="KW-0597">Phosphoprotein</keyword>
<dbReference type="InterPro" id="IPR007891">
    <property type="entry name" value="CHASE3"/>
</dbReference>
<dbReference type="CDD" id="cd16922">
    <property type="entry name" value="HATPase_EvgS-ArcB-TorS-like"/>
    <property type="match status" value="1"/>
</dbReference>
<dbReference type="SMART" id="SM00304">
    <property type="entry name" value="HAMP"/>
    <property type="match status" value="1"/>
</dbReference>
<feature type="coiled-coil region" evidence="15">
    <location>
        <begin position="420"/>
        <end position="496"/>
    </location>
</feature>
<keyword evidence="11" id="KW-0902">Two-component regulatory system</keyword>
<dbReference type="Pfam" id="PF00672">
    <property type="entry name" value="HAMP"/>
    <property type="match status" value="1"/>
</dbReference>
<feature type="domain" description="HAMP" evidence="19">
    <location>
        <begin position="212"/>
        <end position="265"/>
    </location>
</feature>
<evidence type="ECO:0000256" key="1">
    <source>
        <dbReference type="ARBA" id="ARBA00000085"/>
    </source>
</evidence>
<dbReference type="InterPro" id="IPR029016">
    <property type="entry name" value="GAF-like_dom_sf"/>
</dbReference>
<keyword evidence="15" id="KW-0175">Coiled coil</keyword>
<proteinExistence type="inferred from homology"/>
<feature type="transmembrane region" description="Helical" evidence="16">
    <location>
        <begin position="12"/>
        <end position="31"/>
    </location>
</feature>
<dbReference type="SUPFAM" id="SSF55781">
    <property type="entry name" value="GAF domain-like"/>
    <property type="match status" value="1"/>
</dbReference>
<dbReference type="SMART" id="SM00388">
    <property type="entry name" value="HisKA"/>
    <property type="match status" value="1"/>
</dbReference>
<keyword evidence="10" id="KW-0067">ATP-binding</keyword>
<evidence type="ECO:0000256" key="9">
    <source>
        <dbReference type="ARBA" id="ARBA00022777"/>
    </source>
</evidence>
<keyword evidence="16" id="KW-1133">Transmembrane helix</keyword>
<comment type="subcellular location">
    <subcellularLocation>
        <location evidence="2">Cell membrane</location>
        <topology evidence="2">Multi-pass membrane protein</topology>
    </subcellularLocation>
</comment>
<dbReference type="CDD" id="cd06225">
    <property type="entry name" value="HAMP"/>
    <property type="match status" value="1"/>
</dbReference>
<dbReference type="SUPFAM" id="SSF52172">
    <property type="entry name" value="CheY-like"/>
    <property type="match status" value="1"/>
</dbReference>
<keyword evidence="7" id="KW-0808">Transferase</keyword>
<evidence type="ECO:0000259" key="18">
    <source>
        <dbReference type="PROSITE" id="PS50110"/>
    </source>
</evidence>
<dbReference type="GO" id="GO:0005524">
    <property type="term" value="F:ATP binding"/>
    <property type="evidence" value="ECO:0007669"/>
    <property type="project" value="UniProtKB-KW"/>
</dbReference>
<accession>A0A7X3IGX2</accession>
<dbReference type="PROSITE" id="PS50885">
    <property type="entry name" value="HAMP"/>
    <property type="match status" value="1"/>
</dbReference>
<keyword evidence="21" id="KW-1185">Reference proteome</keyword>
<dbReference type="InterPro" id="IPR036890">
    <property type="entry name" value="HATPase_C_sf"/>
</dbReference>
<evidence type="ECO:0000256" key="11">
    <source>
        <dbReference type="ARBA" id="ARBA00023012"/>
    </source>
</evidence>
<keyword evidence="8" id="KW-0547">Nucleotide-binding</keyword>
<dbReference type="GO" id="GO:0005886">
    <property type="term" value="C:plasma membrane"/>
    <property type="evidence" value="ECO:0007669"/>
    <property type="project" value="UniProtKB-SubCell"/>
</dbReference>
<dbReference type="InterPro" id="IPR005467">
    <property type="entry name" value="His_kinase_dom"/>
</dbReference>
<dbReference type="EC" id="2.7.13.3" evidence="4"/>
<evidence type="ECO:0000256" key="12">
    <source>
        <dbReference type="ARBA" id="ARBA00023136"/>
    </source>
</evidence>
<evidence type="ECO:0000256" key="3">
    <source>
        <dbReference type="ARBA" id="ARBA00006402"/>
    </source>
</evidence>
<dbReference type="InterPro" id="IPR004358">
    <property type="entry name" value="Sig_transdc_His_kin-like_C"/>
</dbReference>
<keyword evidence="12 16" id="KW-0472">Membrane</keyword>
<evidence type="ECO:0000313" key="21">
    <source>
        <dbReference type="Proteomes" id="UP000460318"/>
    </source>
</evidence>
<keyword evidence="16" id="KW-0812">Transmembrane</keyword>
<dbReference type="Pfam" id="PF13185">
    <property type="entry name" value="GAF_2"/>
    <property type="match status" value="1"/>
</dbReference>
<dbReference type="InterPro" id="IPR003661">
    <property type="entry name" value="HisK_dim/P_dom"/>
</dbReference>
<evidence type="ECO:0000256" key="10">
    <source>
        <dbReference type="ARBA" id="ARBA00022840"/>
    </source>
</evidence>
<dbReference type="InterPro" id="IPR003660">
    <property type="entry name" value="HAMP_dom"/>
</dbReference>
<reference evidence="20 21" key="1">
    <citation type="submission" date="2019-12" db="EMBL/GenBank/DDBJ databases">
        <title>Paenibacillus sp. nov., an endophytic bacterium isolated from the stem of Dendrobium.</title>
        <authorList>
            <person name="Zhao R."/>
        </authorList>
    </citation>
    <scope>NUCLEOTIDE SEQUENCE [LARGE SCALE GENOMIC DNA]</scope>
    <source>
        <strain evidence="20 21">HJL G12</strain>
    </source>
</reference>
<dbReference type="SMART" id="SM00448">
    <property type="entry name" value="REC"/>
    <property type="match status" value="1"/>
</dbReference>
<dbReference type="InterPro" id="IPR003594">
    <property type="entry name" value="HATPase_dom"/>
</dbReference>
<dbReference type="InterPro" id="IPR003018">
    <property type="entry name" value="GAF"/>
</dbReference>
<keyword evidence="5" id="KW-1003">Cell membrane</keyword>
<dbReference type="SMART" id="SM00387">
    <property type="entry name" value="HATPase_c"/>
    <property type="match status" value="1"/>
</dbReference>
<evidence type="ECO:0000256" key="5">
    <source>
        <dbReference type="ARBA" id="ARBA00022475"/>
    </source>
</evidence>
<dbReference type="AlphaFoldDB" id="A0A7X3IGX2"/>
<evidence type="ECO:0000256" key="6">
    <source>
        <dbReference type="ARBA" id="ARBA00022553"/>
    </source>
</evidence>
<evidence type="ECO:0000256" key="16">
    <source>
        <dbReference type="SAM" id="Phobius"/>
    </source>
</evidence>
<evidence type="ECO:0000313" key="20">
    <source>
        <dbReference type="EMBL" id="MWV43256.1"/>
    </source>
</evidence>
<gene>
    <name evidence="20" type="ORF">GRF59_06390</name>
</gene>
<dbReference type="Gene3D" id="3.30.565.10">
    <property type="entry name" value="Histidine kinase-like ATPase, C-terminal domain"/>
    <property type="match status" value="1"/>
</dbReference>
<dbReference type="SUPFAM" id="SSF47384">
    <property type="entry name" value="Homodimeric domain of signal transducing histidine kinase"/>
    <property type="match status" value="1"/>
</dbReference>
<dbReference type="PANTHER" id="PTHR45339">
    <property type="entry name" value="HYBRID SIGNAL TRANSDUCTION HISTIDINE KINASE J"/>
    <property type="match status" value="1"/>
</dbReference>
<dbReference type="Pfam" id="PF05227">
    <property type="entry name" value="CHASE3"/>
    <property type="match status" value="1"/>
</dbReference>
<evidence type="ECO:0000256" key="4">
    <source>
        <dbReference type="ARBA" id="ARBA00012438"/>
    </source>
</evidence>
<evidence type="ECO:0000256" key="8">
    <source>
        <dbReference type="ARBA" id="ARBA00022741"/>
    </source>
</evidence>
<feature type="modified residue" description="4-aspartylphosphate" evidence="14">
    <location>
        <position position="850"/>
    </location>
</feature>
<evidence type="ECO:0000256" key="13">
    <source>
        <dbReference type="ARBA" id="ARBA00074306"/>
    </source>
</evidence>
<evidence type="ECO:0000256" key="2">
    <source>
        <dbReference type="ARBA" id="ARBA00004651"/>
    </source>
</evidence>
<dbReference type="Gene3D" id="6.10.340.10">
    <property type="match status" value="1"/>
</dbReference>
<dbReference type="CDD" id="cd17546">
    <property type="entry name" value="REC_hyHK_CKI1_RcsC-like"/>
    <property type="match status" value="1"/>
</dbReference>
<dbReference type="InterPro" id="IPR001789">
    <property type="entry name" value="Sig_transdc_resp-reg_receiver"/>
</dbReference>
<dbReference type="CDD" id="cd19410">
    <property type="entry name" value="HK9-like_sensor"/>
    <property type="match status" value="1"/>
</dbReference>
<protein>
    <recommendedName>
        <fullName evidence="13">Circadian input-output histidine kinase CikA</fullName>
        <ecNumber evidence="4">2.7.13.3</ecNumber>
    </recommendedName>
</protein>
<dbReference type="Pfam" id="PF00512">
    <property type="entry name" value="HisKA"/>
    <property type="match status" value="1"/>
</dbReference>
<evidence type="ECO:0000256" key="15">
    <source>
        <dbReference type="SAM" id="Coils"/>
    </source>
</evidence>
<dbReference type="PRINTS" id="PR00344">
    <property type="entry name" value="BCTRLSENSOR"/>
</dbReference>
<dbReference type="PROSITE" id="PS50109">
    <property type="entry name" value="HIS_KIN"/>
    <property type="match status" value="1"/>
</dbReference>
<keyword evidence="9" id="KW-0418">Kinase</keyword>
<dbReference type="Pfam" id="PF02518">
    <property type="entry name" value="HATPase_c"/>
    <property type="match status" value="1"/>
</dbReference>
<sequence length="923" mass="102745">MQKRMKLNIGSKITLGYIFILVCFGIFLLVVTNRVASLQHETDFVSEHDIEVHDLANSVEKSLLDMETGQRGFAITGDVSYLDPYNKASEAWETNYSKLYSLLADNPAQQENLTDIRQNINKWIEIAGKPIIDLKKAGRDDEVMQFFKTDPGKSEMDSIRSKFNSFLSTEKALTNERVQNLSDSNNKLITTIYILWAIVAVLSVLVAVTISRNIVTIIKDVTRTIREMAAGGSLDQRIQVRTNDEIADLGRTTNDLLEVVQKQGELKDEVAAMSTLLQNESSLKSLSEQFVNRLATVLGVPYIALYAAQHDELVLTASYAGDFQQTGQRIIAFGDGLAGQCAKDQQMITLNQIPGDYIRISSGLGNTVPSFLVLTPFIYEGKLLAVIEIAALNKLDAHQMEMLKQLVDAASGTMHSVINRMEIQRLYMEAQTLNEELQTQSEELQVQTEELQVQSEELQMQTDELQSLNDKLEIQKDQAENAAVELEKYAEQLKTSSNYKSEFLANMSHELRTPLNSMLILSQILAENRSGNLTDEESNYASVINSSGTDLLHLINDILDLSKVEAGKIQLEISPVNLSEIPESMNRYFGKMAEAKSLQFRLEVAPNVPEVFYSDELRLHQIIRNLLSNAFKFTERGEVTLSIYKLDSIKTSGFSIPGQTLAFAVRDTGIGISEDQQSMIFEAFKQADGATARKFGGTGLGLSISQQFSKLLGGELTVESVPGIGSTFTLYLPCETEHLDVSPMILMQNEAAVGASPGSASQAAWLGSSTYKPEDTGGKHSIVEEEPLFLEETDLFEGKKVLVVDDDIRNVYALANALERYNMHVLTAQNGYECLDILQQEPDISIILMDIMMPEMDGYQTMKNIRQTLELSELPILALTAKAMKEDRDKCLAAGASDYLSKPLNINEVISRMKVWMTKSQME</sequence>
<evidence type="ECO:0000259" key="19">
    <source>
        <dbReference type="PROSITE" id="PS50885"/>
    </source>
</evidence>
<dbReference type="CDD" id="cd00082">
    <property type="entry name" value="HisKA"/>
    <property type="match status" value="1"/>
</dbReference>
<feature type="transmembrane region" description="Helical" evidence="16">
    <location>
        <begin position="188"/>
        <end position="210"/>
    </location>
</feature>
<dbReference type="Gene3D" id="1.10.287.130">
    <property type="match status" value="1"/>
</dbReference>